<evidence type="ECO:0000313" key="1">
    <source>
        <dbReference type="EMBL" id="KYF92063.1"/>
    </source>
</evidence>
<dbReference type="Proteomes" id="UP000075515">
    <property type="component" value="Unassembled WGS sequence"/>
</dbReference>
<sequence length="112" mass="11163">AIARGAGSTEGDVLFSLPGSGTSLAALAPEQGAPGLVVFQPSDPATYEALAPVAVATSDDGGRMRAEGAPAPLVELATAGTLLSLFTDDANRLWIGGPLPDGGFLFAVAVRR</sequence>
<proteinExistence type="predicted"/>
<evidence type="ECO:0000313" key="2">
    <source>
        <dbReference type="Proteomes" id="UP000075515"/>
    </source>
</evidence>
<protein>
    <submittedName>
        <fullName evidence="1">Uncharacterized protein</fullName>
    </submittedName>
</protein>
<organism evidence="1 2">
    <name type="scientific">Sorangium cellulosum</name>
    <name type="common">Polyangium cellulosum</name>
    <dbReference type="NCBI Taxonomy" id="56"/>
    <lineage>
        <taxon>Bacteria</taxon>
        <taxon>Pseudomonadati</taxon>
        <taxon>Myxococcota</taxon>
        <taxon>Polyangia</taxon>
        <taxon>Polyangiales</taxon>
        <taxon>Polyangiaceae</taxon>
        <taxon>Sorangium</taxon>
    </lineage>
</organism>
<dbReference type="EMBL" id="JEMC01001969">
    <property type="protein sequence ID" value="KYF92063.1"/>
    <property type="molecule type" value="Genomic_DNA"/>
</dbReference>
<reference evidence="1 2" key="1">
    <citation type="submission" date="2014-02" db="EMBL/GenBank/DDBJ databases">
        <title>The small core and large imbalanced accessory genome model reveals a collaborative survival strategy of Sorangium cellulosum strains in nature.</title>
        <authorList>
            <person name="Han K."/>
            <person name="Peng R."/>
            <person name="Blom J."/>
            <person name="Li Y.-Z."/>
        </authorList>
    </citation>
    <scope>NUCLEOTIDE SEQUENCE [LARGE SCALE GENOMIC DNA]</scope>
    <source>
        <strain evidence="1 2">So0149</strain>
    </source>
</reference>
<gene>
    <name evidence="1" type="ORF">BE18_07835</name>
</gene>
<accession>A0A150SHW7</accession>
<comment type="caution">
    <text evidence="1">The sequence shown here is derived from an EMBL/GenBank/DDBJ whole genome shotgun (WGS) entry which is preliminary data.</text>
</comment>
<name>A0A150SHW7_SORCE</name>
<feature type="non-terminal residue" evidence="1">
    <location>
        <position position="1"/>
    </location>
</feature>
<dbReference type="AlphaFoldDB" id="A0A150SHW7"/>